<dbReference type="GO" id="GO:0005886">
    <property type="term" value="C:plasma membrane"/>
    <property type="evidence" value="ECO:0007669"/>
    <property type="project" value="UniProtKB-SubCell"/>
</dbReference>
<keyword evidence="9" id="KW-1185">Reference proteome</keyword>
<feature type="transmembrane region" description="Helical" evidence="8">
    <location>
        <begin position="198"/>
        <end position="219"/>
    </location>
</feature>
<dbReference type="Proteomes" id="UP001652620">
    <property type="component" value="Chromosome 1"/>
</dbReference>
<evidence type="ECO:0000256" key="4">
    <source>
        <dbReference type="ARBA" id="ARBA00022989"/>
    </source>
</evidence>
<dbReference type="GO" id="GO:0050909">
    <property type="term" value="P:sensory perception of taste"/>
    <property type="evidence" value="ECO:0007669"/>
    <property type="project" value="InterPro"/>
</dbReference>
<organism evidence="9 10">
    <name type="scientific">Bactrocera dorsalis</name>
    <name type="common">Oriental fruit fly</name>
    <name type="synonym">Dacus dorsalis</name>
    <dbReference type="NCBI Taxonomy" id="27457"/>
    <lineage>
        <taxon>Eukaryota</taxon>
        <taxon>Metazoa</taxon>
        <taxon>Ecdysozoa</taxon>
        <taxon>Arthropoda</taxon>
        <taxon>Hexapoda</taxon>
        <taxon>Insecta</taxon>
        <taxon>Pterygota</taxon>
        <taxon>Neoptera</taxon>
        <taxon>Endopterygota</taxon>
        <taxon>Diptera</taxon>
        <taxon>Brachycera</taxon>
        <taxon>Muscomorpha</taxon>
        <taxon>Tephritoidea</taxon>
        <taxon>Tephritidae</taxon>
        <taxon>Bactrocera</taxon>
        <taxon>Bactrocera</taxon>
    </lineage>
</organism>
<feature type="transmembrane region" description="Helical" evidence="8">
    <location>
        <begin position="111"/>
        <end position="130"/>
    </location>
</feature>
<feature type="transmembrane region" description="Helical" evidence="8">
    <location>
        <begin position="164"/>
        <end position="186"/>
    </location>
</feature>
<dbReference type="GeneID" id="105223121"/>
<feature type="transmembrane region" description="Helical" evidence="8">
    <location>
        <begin position="298"/>
        <end position="317"/>
    </location>
</feature>
<evidence type="ECO:0000313" key="9">
    <source>
        <dbReference type="Proteomes" id="UP001652620"/>
    </source>
</evidence>
<comment type="similarity">
    <text evidence="8">Belongs to the insect chemoreceptor superfamily. Gustatory receptor (GR) family.</text>
</comment>
<feature type="transmembrane region" description="Helical" evidence="8">
    <location>
        <begin position="415"/>
        <end position="434"/>
    </location>
</feature>
<protein>
    <recommendedName>
        <fullName evidence="8">Gustatory receptor</fullName>
    </recommendedName>
</protein>
<proteinExistence type="inferred from homology"/>
<keyword evidence="7 8" id="KW-0807">Transducer</keyword>
<evidence type="ECO:0000313" key="10">
    <source>
        <dbReference type="RefSeq" id="XP_019844778.2"/>
    </source>
</evidence>
<evidence type="ECO:0000256" key="3">
    <source>
        <dbReference type="ARBA" id="ARBA00022692"/>
    </source>
</evidence>
<keyword evidence="4 8" id="KW-1133">Transmembrane helix</keyword>
<reference evidence="10" key="2">
    <citation type="submission" date="2025-08" db="UniProtKB">
        <authorList>
            <consortium name="RefSeq"/>
        </authorList>
    </citation>
    <scope>IDENTIFICATION</scope>
    <source>
        <tissue evidence="10">Adult</tissue>
    </source>
</reference>
<dbReference type="InterPro" id="IPR013604">
    <property type="entry name" value="7TM_chemorcpt"/>
</dbReference>
<dbReference type="GO" id="GO:0030425">
    <property type="term" value="C:dendrite"/>
    <property type="evidence" value="ECO:0007669"/>
    <property type="project" value="TreeGrafter"/>
</dbReference>
<dbReference type="AlphaFoldDB" id="A0A6J0RIY2"/>
<evidence type="ECO:0000256" key="8">
    <source>
        <dbReference type="RuleBase" id="RU363108"/>
    </source>
</evidence>
<evidence type="ECO:0000256" key="7">
    <source>
        <dbReference type="ARBA" id="ARBA00023224"/>
    </source>
</evidence>
<keyword evidence="6 8" id="KW-0675">Receptor</keyword>
<dbReference type="FunCoup" id="A0A6J0RIY2">
    <property type="interactions" value="6"/>
</dbReference>
<dbReference type="Pfam" id="PF08395">
    <property type="entry name" value="7tm_7"/>
    <property type="match status" value="1"/>
</dbReference>
<dbReference type="GO" id="GO:0030424">
    <property type="term" value="C:axon"/>
    <property type="evidence" value="ECO:0007669"/>
    <property type="project" value="TreeGrafter"/>
</dbReference>
<reference evidence="9" key="1">
    <citation type="submission" date="2025-05" db="UniProtKB">
        <authorList>
            <consortium name="RefSeq"/>
        </authorList>
    </citation>
    <scope>NUCLEOTIDE SEQUENCE [LARGE SCALE GENOMIC DNA]</scope>
</reference>
<dbReference type="GO" id="GO:0043025">
    <property type="term" value="C:neuronal cell body"/>
    <property type="evidence" value="ECO:0007669"/>
    <property type="project" value="TreeGrafter"/>
</dbReference>
<sequence length="465" mass="52860">MDEDTNGIEAQEVRATRPQRVSGLRRFFQAQQLYESVQPLFVITFWHGLTPFFIKSDGAGNKKLKESIFGYINTFLHITIYVACYMLTLINDFETVAGYFFNSGVSRFGDTLQIFSGLIGVTIIYITAMLPKQRLEYSLRTVQDIDLMLHKVGVKIIYTKLLHYSYFSILLVVAVDTVYSCGNFMLLKSANLEPSTPLYVVFTLQHTVISIATMMYHGFVKMLEMRLTMLNEVLKKLAHQWDNSIVKPMPKQRSLQCLDSFSMYTIVTNNPCEIIQESMEIHHMICDAASTANKYFTYQLLTIISIAFLLIVFDAYYVLEILLGKSAHEGKFKTAEFVTFFSCQMILYVIAIVSIVEGSNRAIQKSEKTSGIVHSLLNKAKNAELKEKLQQFSLQLLHLKIHFTAAGLFNIDRTLYFTISGALTTYLIILLQFSNSNVPEHPFPPMEENDTTPIRSLVSNLTIGG</sequence>
<evidence type="ECO:0000256" key="1">
    <source>
        <dbReference type="ARBA" id="ARBA00004651"/>
    </source>
</evidence>
<dbReference type="GO" id="GO:0007165">
    <property type="term" value="P:signal transduction"/>
    <property type="evidence" value="ECO:0007669"/>
    <property type="project" value="UniProtKB-KW"/>
</dbReference>
<evidence type="ECO:0000256" key="6">
    <source>
        <dbReference type="ARBA" id="ARBA00023170"/>
    </source>
</evidence>
<evidence type="ECO:0000256" key="2">
    <source>
        <dbReference type="ARBA" id="ARBA00022475"/>
    </source>
</evidence>
<keyword evidence="2 8" id="KW-1003">Cell membrane</keyword>
<name>A0A6J0RIY2_BACDO</name>
<dbReference type="GO" id="GO:0008049">
    <property type="term" value="P:male courtship behavior"/>
    <property type="evidence" value="ECO:0007669"/>
    <property type="project" value="TreeGrafter"/>
</dbReference>
<feature type="transmembrane region" description="Helical" evidence="8">
    <location>
        <begin position="337"/>
        <end position="356"/>
    </location>
</feature>
<dbReference type="InParanoid" id="A0A6J0RIY2"/>
<dbReference type="PANTHER" id="PTHR21143">
    <property type="entry name" value="INVERTEBRATE GUSTATORY RECEPTOR"/>
    <property type="match status" value="1"/>
</dbReference>
<dbReference type="RefSeq" id="XP_019844778.2">
    <property type="nucleotide sequence ID" value="XM_019989219.3"/>
</dbReference>
<feature type="transmembrane region" description="Helical" evidence="8">
    <location>
        <begin position="68"/>
        <end position="91"/>
    </location>
</feature>
<evidence type="ECO:0000256" key="5">
    <source>
        <dbReference type="ARBA" id="ARBA00023136"/>
    </source>
</evidence>
<keyword evidence="3 8" id="KW-0812">Transmembrane</keyword>
<dbReference type="PANTHER" id="PTHR21143:SF104">
    <property type="entry name" value="GUSTATORY RECEPTOR 8A-RELATED"/>
    <property type="match status" value="1"/>
</dbReference>
<gene>
    <name evidence="10" type="primary">LOC105223121</name>
</gene>
<dbReference type="GO" id="GO:0007635">
    <property type="term" value="P:chemosensory behavior"/>
    <property type="evidence" value="ECO:0007669"/>
    <property type="project" value="TreeGrafter"/>
</dbReference>
<comment type="function">
    <text evidence="8">Gustatory receptor which mediates acceptance or avoidance behavior, depending on its substrates.</text>
</comment>
<dbReference type="OrthoDB" id="6366728at2759"/>
<comment type="subcellular location">
    <subcellularLocation>
        <location evidence="1 8">Cell membrane</location>
        <topology evidence="1 8">Multi-pass membrane protein</topology>
    </subcellularLocation>
</comment>
<accession>A0A6J0RIY2</accession>
<keyword evidence="5 8" id="KW-0472">Membrane</keyword>
<dbReference type="KEGG" id="bdr:105223121"/>